<evidence type="ECO:0000313" key="9">
    <source>
        <dbReference type="EMBL" id="AIR10098.1"/>
    </source>
</evidence>
<evidence type="ECO:0000313" key="10">
    <source>
        <dbReference type="EMBL" id="WII28901.1"/>
    </source>
</evidence>
<reference evidence="10" key="2">
    <citation type="submission" date="2023-04" db="EMBL/GenBank/DDBJ databases">
        <title>Four porcine-derived lactic acid bacteria strains analyses and their evaluation as potential probiotics based on genomics.</title>
        <authorList>
            <person name="Niu D."/>
        </authorList>
    </citation>
    <scope>NUCLEOTIDE SEQUENCE</scope>
    <source>
        <strain evidence="10">ZSA5</strain>
    </source>
</reference>
<dbReference type="Proteomes" id="UP001231316">
    <property type="component" value="Chromosome"/>
</dbReference>
<dbReference type="PANTHER" id="PTHR21716">
    <property type="entry name" value="TRANSMEMBRANE PROTEIN"/>
    <property type="match status" value="1"/>
</dbReference>
<reference evidence="9 11" key="1">
    <citation type="journal article" date="2014" name="BMC Genomics">
        <title>Unusual genome complexity in Lactobacillus salivarius JCM1046.</title>
        <authorList>
            <person name="Raftis E.J."/>
            <person name="Forde B.M."/>
            <person name="Claesson M.J."/>
            <person name="O'Toole P.W."/>
        </authorList>
    </citation>
    <scope>NUCLEOTIDE SEQUENCE [LARGE SCALE GENOMIC DNA]</scope>
    <source>
        <strain evidence="9 11">JCM1046</strain>
    </source>
</reference>
<evidence type="ECO:0000256" key="5">
    <source>
        <dbReference type="ARBA" id="ARBA00022692"/>
    </source>
</evidence>
<keyword evidence="5 8" id="KW-0812">Transmembrane</keyword>
<gene>
    <name evidence="9" type="ORF">LSJ_0358</name>
    <name evidence="10" type="ORF">QFE45_01855</name>
</gene>
<dbReference type="AlphaFoldDB" id="A0A089QE69"/>
<evidence type="ECO:0000256" key="8">
    <source>
        <dbReference type="SAM" id="Phobius"/>
    </source>
</evidence>
<dbReference type="Pfam" id="PF01594">
    <property type="entry name" value="AI-2E_transport"/>
    <property type="match status" value="1"/>
</dbReference>
<feature type="transmembrane region" description="Helical" evidence="8">
    <location>
        <begin position="235"/>
        <end position="260"/>
    </location>
</feature>
<dbReference type="GO" id="GO:0005886">
    <property type="term" value="C:plasma membrane"/>
    <property type="evidence" value="ECO:0007669"/>
    <property type="project" value="UniProtKB-SubCell"/>
</dbReference>
<dbReference type="KEGG" id="lsj:LSJ_0358"/>
<accession>A0A089QE69</accession>
<feature type="transmembrane region" description="Helical" evidence="8">
    <location>
        <begin position="169"/>
        <end position="191"/>
    </location>
</feature>
<evidence type="ECO:0000256" key="7">
    <source>
        <dbReference type="ARBA" id="ARBA00023136"/>
    </source>
</evidence>
<keyword evidence="3" id="KW-0813">Transport</keyword>
<dbReference type="PANTHER" id="PTHR21716:SF53">
    <property type="entry name" value="PERMEASE PERM-RELATED"/>
    <property type="match status" value="1"/>
</dbReference>
<dbReference type="RefSeq" id="WP_034983250.1">
    <property type="nucleotide sequence ID" value="NZ_CP007646.1"/>
</dbReference>
<feature type="transmembrane region" description="Helical" evidence="8">
    <location>
        <begin position="77"/>
        <end position="97"/>
    </location>
</feature>
<dbReference type="GO" id="GO:0055085">
    <property type="term" value="P:transmembrane transport"/>
    <property type="evidence" value="ECO:0007669"/>
    <property type="project" value="TreeGrafter"/>
</dbReference>
<feature type="transmembrane region" description="Helical" evidence="8">
    <location>
        <begin position="35"/>
        <end position="56"/>
    </location>
</feature>
<keyword evidence="7 8" id="KW-0472">Membrane</keyword>
<keyword evidence="6 8" id="KW-1133">Transmembrane helix</keyword>
<proteinExistence type="inferred from homology"/>
<evidence type="ECO:0000256" key="6">
    <source>
        <dbReference type="ARBA" id="ARBA00022989"/>
    </source>
</evidence>
<feature type="transmembrane region" description="Helical" evidence="8">
    <location>
        <begin position="266"/>
        <end position="284"/>
    </location>
</feature>
<comment type="similarity">
    <text evidence="2">Belongs to the autoinducer-2 exporter (AI-2E) (TC 2.A.86) family.</text>
</comment>
<feature type="transmembrane region" description="Helical" evidence="8">
    <location>
        <begin position="291"/>
        <end position="310"/>
    </location>
</feature>
<dbReference type="InterPro" id="IPR002549">
    <property type="entry name" value="AI-2E-like"/>
</dbReference>
<dbReference type="EMBL" id="CP123971">
    <property type="protein sequence ID" value="WII28901.1"/>
    <property type="molecule type" value="Genomic_DNA"/>
</dbReference>
<dbReference type="Proteomes" id="UP000029488">
    <property type="component" value="Chromosome"/>
</dbReference>
<evidence type="ECO:0000256" key="1">
    <source>
        <dbReference type="ARBA" id="ARBA00004651"/>
    </source>
</evidence>
<name>A0A089QE69_9LACO</name>
<evidence type="ECO:0000313" key="11">
    <source>
        <dbReference type="Proteomes" id="UP000029488"/>
    </source>
</evidence>
<organism evidence="9 11">
    <name type="scientific">Ligilactobacillus salivarius</name>
    <dbReference type="NCBI Taxonomy" id="1624"/>
    <lineage>
        <taxon>Bacteria</taxon>
        <taxon>Bacillati</taxon>
        <taxon>Bacillota</taxon>
        <taxon>Bacilli</taxon>
        <taxon>Lactobacillales</taxon>
        <taxon>Lactobacillaceae</taxon>
        <taxon>Ligilactobacillus</taxon>
    </lineage>
</organism>
<keyword evidence="4" id="KW-1003">Cell membrane</keyword>
<dbReference type="EMBL" id="CP007646">
    <property type="protein sequence ID" value="AIR10098.1"/>
    <property type="molecule type" value="Genomic_DNA"/>
</dbReference>
<comment type="subcellular location">
    <subcellularLocation>
        <location evidence="1">Cell membrane</location>
        <topology evidence="1">Multi-pass membrane protein</topology>
    </subcellularLocation>
</comment>
<evidence type="ECO:0000256" key="4">
    <source>
        <dbReference type="ARBA" id="ARBA00022475"/>
    </source>
</evidence>
<protein>
    <submittedName>
        <fullName evidence="10">AI-2E family transporter</fullName>
    </submittedName>
    <submittedName>
        <fullName evidence="9">Putative membrane spanning protein</fullName>
    </submittedName>
</protein>
<sequence length="376" mass="41724">MPNKKNLMFWSLEILIVATLIWVCMKINFVFQPVAAFFSTLFIPVIISGFLYYMLLPLVKLLMKVKIGKFKINRTGAVAIVFIAVFAIIAMSIAFLLPKIIVQVENLITKSPTYVSQLEKNFQHFLKYDSRSSWLKDIDLQSYLNRFEGSGSEMIAKFMKSLTNSLGSIISAITNITVTVLTVPFMLFYMLKDGYKLMPSILKFVPRKRTAQVEAMLQDMSNTLSKYISGQAIECIFVGICTAIGYGLVGVPYALLTGIFAGATNIIPYIGPYIGLVPALILSLTDSFNTAVMAIIVCIIVQQIDGNLIYPNVIGKSVDIHPLTIILLLLVAGKIAGLLGIILCIPFYAIIKVIVKHVREVIILENESSDEAKIEK</sequence>
<feature type="transmembrane region" description="Helical" evidence="8">
    <location>
        <begin position="322"/>
        <end position="351"/>
    </location>
</feature>
<evidence type="ECO:0000256" key="3">
    <source>
        <dbReference type="ARBA" id="ARBA00022448"/>
    </source>
</evidence>
<feature type="transmembrane region" description="Helical" evidence="8">
    <location>
        <begin position="7"/>
        <end position="29"/>
    </location>
</feature>
<evidence type="ECO:0000256" key="2">
    <source>
        <dbReference type="ARBA" id="ARBA00009773"/>
    </source>
</evidence>